<evidence type="ECO:0000259" key="1">
    <source>
        <dbReference type="PROSITE" id="PS50943"/>
    </source>
</evidence>
<name>A6BJ61_9FIRM</name>
<dbReference type="InterPro" id="IPR011335">
    <property type="entry name" value="Restrct_endonuc-II-like"/>
</dbReference>
<dbReference type="AlphaFoldDB" id="A6BJ61"/>
<dbReference type="EMBL" id="AAXB02000015">
    <property type="protein sequence ID" value="EDM62258.1"/>
    <property type="molecule type" value="Genomic_DNA"/>
</dbReference>
<dbReference type="PANTHER" id="PTHR34107:SF4">
    <property type="entry name" value="SLL1222 PROTEIN"/>
    <property type="match status" value="1"/>
</dbReference>
<feature type="domain" description="HTH cro/C1-type" evidence="1">
    <location>
        <begin position="6"/>
        <end position="54"/>
    </location>
</feature>
<dbReference type="InterPro" id="IPR001387">
    <property type="entry name" value="Cro/C1-type_HTH"/>
</dbReference>
<comment type="caution">
    <text evidence="2">The sequence shown here is derived from an EMBL/GenBank/DDBJ whole genome shotgun (WGS) entry which is preliminary data.</text>
</comment>
<dbReference type="SUPFAM" id="SSF52980">
    <property type="entry name" value="Restriction endonuclease-like"/>
    <property type="match status" value="1"/>
</dbReference>
<accession>A6BJ61</accession>
<dbReference type="PROSITE" id="PS50943">
    <property type="entry name" value="HTH_CROC1"/>
    <property type="match status" value="1"/>
</dbReference>
<dbReference type="Gene3D" id="1.10.260.40">
    <property type="entry name" value="lambda repressor-like DNA-binding domains"/>
    <property type="match status" value="1"/>
</dbReference>
<dbReference type="PANTHER" id="PTHR34107">
    <property type="entry name" value="SLL0198 PROTEIN-RELATED"/>
    <property type="match status" value="1"/>
</dbReference>
<proteinExistence type="predicted"/>
<reference evidence="2 3" key="2">
    <citation type="submission" date="2007-04" db="EMBL/GenBank/DDBJ databases">
        <title>Draft genome sequence of Dorea longicatena (DSM 13814).</title>
        <authorList>
            <person name="Sudarsanam P."/>
            <person name="Ley R."/>
            <person name="Guruge J."/>
            <person name="Turnbaugh P.J."/>
            <person name="Mahowald M."/>
            <person name="Liep D."/>
            <person name="Gordon J."/>
        </authorList>
    </citation>
    <scope>NUCLEOTIDE SEQUENCE [LARGE SCALE GENOMIC DNA]</scope>
    <source>
        <strain evidence="2 3">DSM 13814</strain>
    </source>
</reference>
<dbReference type="GeneID" id="93137889"/>
<protein>
    <recommendedName>
        <fullName evidence="1">HTH cro/C1-type domain-containing protein</fullName>
    </recommendedName>
</protein>
<dbReference type="InterPro" id="IPR012296">
    <property type="entry name" value="Nuclease_put_TT1808"/>
</dbReference>
<dbReference type="Gene3D" id="3.90.1570.10">
    <property type="entry name" value="tt1808, chain A"/>
    <property type="match status" value="1"/>
</dbReference>
<dbReference type="Pfam" id="PF01381">
    <property type="entry name" value="HTH_3"/>
    <property type="match status" value="1"/>
</dbReference>
<dbReference type="eggNOG" id="COG4636">
    <property type="taxonomic scope" value="Bacteria"/>
</dbReference>
<dbReference type="SUPFAM" id="SSF47413">
    <property type="entry name" value="lambda repressor-like DNA-binding domains"/>
    <property type="match status" value="1"/>
</dbReference>
<reference evidence="2 3" key="1">
    <citation type="submission" date="2007-03" db="EMBL/GenBank/DDBJ databases">
        <authorList>
            <person name="Fulton L."/>
            <person name="Clifton S."/>
            <person name="Fulton B."/>
            <person name="Xu J."/>
            <person name="Minx P."/>
            <person name="Pepin K.H."/>
            <person name="Johnson M."/>
            <person name="Thiruvilangam P."/>
            <person name="Bhonagiri V."/>
            <person name="Nash W.E."/>
            <person name="Mardis E.R."/>
            <person name="Wilson R.K."/>
        </authorList>
    </citation>
    <scope>NUCLEOTIDE SEQUENCE [LARGE SCALE GENOMIC DNA]</scope>
    <source>
        <strain evidence="2 3">DSM 13814</strain>
    </source>
</reference>
<dbReference type="RefSeq" id="WP_006428070.1">
    <property type="nucleotide sequence ID" value="NZ_DS264414.1"/>
</dbReference>
<sequence>MNIQEMKEKKKEKGYTNEQIAELSGVPLGTVQKIFGGATTSPRYDTLKALGKIFLPMERERYYASVVKDASAAYTVKRQGEYTVEDYYALPDEQRAELIDGVLYDMASPETLHQMVGGYIYARFLEFISKNKGNCIPLIAPLDVQLDCDNKTIVEPDVMIVCDRDKLYKNRIYGAPDFILEVLSKSTRRRDMVIKLQKYANAGVKEYWMVDIEGRRVFVYIFDEENYPVIYGFDSKVPVYIWGGQCEIDFSEVYNYIRFLIES</sequence>
<dbReference type="HOGENOM" id="CLU_076312_0_2_9"/>
<evidence type="ECO:0000313" key="2">
    <source>
        <dbReference type="EMBL" id="EDM62258.1"/>
    </source>
</evidence>
<dbReference type="GO" id="GO:0003677">
    <property type="term" value="F:DNA binding"/>
    <property type="evidence" value="ECO:0007669"/>
    <property type="project" value="InterPro"/>
</dbReference>
<evidence type="ECO:0000313" key="3">
    <source>
        <dbReference type="Proteomes" id="UP000004016"/>
    </source>
</evidence>
<gene>
    <name evidence="2" type="ORF">DORLON_02355</name>
</gene>
<dbReference type="InterPro" id="IPR010982">
    <property type="entry name" value="Lambda_DNA-bd_dom_sf"/>
</dbReference>
<dbReference type="InterPro" id="IPR008538">
    <property type="entry name" value="Uma2"/>
</dbReference>
<dbReference type="Proteomes" id="UP000004016">
    <property type="component" value="Unassembled WGS sequence"/>
</dbReference>
<dbReference type="CDD" id="cd06260">
    <property type="entry name" value="DUF820-like"/>
    <property type="match status" value="1"/>
</dbReference>
<organism evidence="2 3">
    <name type="scientific">Dorea longicatena DSM 13814</name>
    <dbReference type="NCBI Taxonomy" id="411462"/>
    <lineage>
        <taxon>Bacteria</taxon>
        <taxon>Bacillati</taxon>
        <taxon>Bacillota</taxon>
        <taxon>Clostridia</taxon>
        <taxon>Lachnospirales</taxon>
        <taxon>Lachnospiraceae</taxon>
        <taxon>Dorea</taxon>
    </lineage>
</organism>
<dbReference type="CDD" id="cd00093">
    <property type="entry name" value="HTH_XRE"/>
    <property type="match status" value="1"/>
</dbReference>
<dbReference type="Pfam" id="PF05685">
    <property type="entry name" value="Uma2"/>
    <property type="match status" value="1"/>
</dbReference>